<evidence type="ECO:0000256" key="2">
    <source>
        <dbReference type="ARBA" id="ARBA00022475"/>
    </source>
</evidence>
<feature type="transmembrane region" description="Helical" evidence="8">
    <location>
        <begin position="81"/>
        <end position="101"/>
    </location>
</feature>
<keyword evidence="3" id="KW-0997">Cell inner membrane</keyword>
<protein>
    <submittedName>
        <fullName evidence="10">Threonine/serine exporter</fullName>
    </submittedName>
</protein>
<dbReference type="PANTHER" id="PTHR34390:SF1">
    <property type="entry name" value="SUCCINATE TRANSPORTER SUBUNIT YJJB-RELATED"/>
    <property type="match status" value="1"/>
</dbReference>
<name>A0A3P7NYK2_9FIRM</name>
<keyword evidence="11" id="KW-1185">Reference proteome</keyword>
<feature type="transmembrane region" description="Helical" evidence="8">
    <location>
        <begin position="6"/>
        <end position="21"/>
    </location>
</feature>
<feature type="transmembrane region" description="Helical" evidence="8">
    <location>
        <begin position="51"/>
        <end position="69"/>
    </location>
</feature>
<keyword evidence="4 8" id="KW-0812">Transmembrane</keyword>
<dbReference type="InterPro" id="IPR050539">
    <property type="entry name" value="ThrE_Dicarb/AminoAcid_Exp"/>
</dbReference>
<evidence type="ECO:0000256" key="4">
    <source>
        <dbReference type="ARBA" id="ARBA00022692"/>
    </source>
</evidence>
<keyword evidence="6 8" id="KW-0472">Membrane</keyword>
<comment type="similarity">
    <text evidence="7">Belongs to the ThrE exporter (TC 2.A.79) family.</text>
</comment>
<evidence type="ECO:0000313" key="10">
    <source>
        <dbReference type="EMBL" id="VDN46380.1"/>
    </source>
</evidence>
<evidence type="ECO:0000313" key="11">
    <source>
        <dbReference type="Proteomes" id="UP000279029"/>
    </source>
</evidence>
<evidence type="ECO:0000256" key="5">
    <source>
        <dbReference type="ARBA" id="ARBA00022989"/>
    </source>
</evidence>
<dbReference type="RefSeq" id="WP_125135904.1">
    <property type="nucleotide sequence ID" value="NZ_LR130778.1"/>
</dbReference>
<proteinExistence type="inferred from homology"/>
<evidence type="ECO:0000256" key="8">
    <source>
        <dbReference type="SAM" id="Phobius"/>
    </source>
</evidence>
<accession>A0A3P7NYK2</accession>
<dbReference type="AlphaFoldDB" id="A0A3P7NYK2"/>
<dbReference type="Proteomes" id="UP000279029">
    <property type="component" value="Chromosome"/>
</dbReference>
<evidence type="ECO:0000256" key="6">
    <source>
        <dbReference type="ARBA" id="ARBA00023136"/>
    </source>
</evidence>
<organism evidence="10 11">
    <name type="scientific">Petrocella atlantisensis</name>
    <dbReference type="NCBI Taxonomy" id="2173034"/>
    <lineage>
        <taxon>Bacteria</taxon>
        <taxon>Bacillati</taxon>
        <taxon>Bacillota</taxon>
        <taxon>Clostridia</taxon>
        <taxon>Lachnospirales</taxon>
        <taxon>Vallitaleaceae</taxon>
        <taxon>Petrocella</taxon>
    </lineage>
</organism>
<evidence type="ECO:0000256" key="1">
    <source>
        <dbReference type="ARBA" id="ARBA00004651"/>
    </source>
</evidence>
<evidence type="ECO:0000259" key="9">
    <source>
        <dbReference type="Pfam" id="PF12821"/>
    </source>
</evidence>
<keyword evidence="5 8" id="KW-1133">Transmembrane helix</keyword>
<feature type="domain" description="Threonine/Serine exporter ThrE" evidence="9">
    <location>
        <begin position="4"/>
        <end position="129"/>
    </location>
</feature>
<dbReference type="Pfam" id="PF12821">
    <property type="entry name" value="ThrE_2"/>
    <property type="match status" value="1"/>
</dbReference>
<dbReference type="KEGG" id="cbar:PATL70BA_0523"/>
<feature type="transmembrane region" description="Helical" evidence="8">
    <location>
        <begin position="116"/>
        <end position="136"/>
    </location>
</feature>
<gene>
    <name evidence="10" type="ORF">PATL70BA_0523</name>
</gene>
<evidence type="ECO:0000256" key="7">
    <source>
        <dbReference type="ARBA" id="ARBA00034125"/>
    </source>
</evidence>
<comment type="subcellular location">
    <subcellularLocation>
        <location evidence="1">Cell membrane</location>
        <topology evidence="1">Multi-pass membrane protein</topology>
    </subcellularLocation>
</comment>
<sequence>MMIQVVAAYFVTIFFAIMFNTSKNQLLISGLVGAVGWWGYLIVIHSNYSSVTASFIGAFLVSLLANLFSKIRKSPVTIFQIPGIIPLVPGMGMYKTLYAVIEEDYNLVAKHLFETLQIAGSIAVAMMIIFSLSTIFDQHIAKKT</sequence>
<reference evidence="10 11" key="1">
    <citation type="submission" date="2018-09" db="EMBL/GenBank/DDBJ databases">
        <authorList>
            <person name="Postec A."/>
        </authorList>
    </citation>
    <scope>NUCLEOTIDE SEQUENCE [LARGE SCALE GENOMIC DNA]</scope>
    <source>
        <strain evidence="10">70B-A</strain>
    </source>
</reference>
<keyword evidence="2" id="KW-1003">Cell membrane</keyword>
<dbReference type="GO" id="GO:0005886">
    <property type="term" value="C:plasma membrane"/>
    <property type="evidence" value="ECO:0007669"/>
    <property type="project" value="UniProtKB-SubCell"/>
</dbReference>
<dbReference type="EMBL" id="LR130778">
    <property type="protein sequence ID" value="VDN46380.1"/>
    <property type="molecule type" value="Genomic_DNA"/>
</dbReference>
<dbReference type="InterPro" id="IPR024528">
    <property type="entry name" value="ThrE_2"/>
</dbReference>
<dbReference type="PANTHER" id="PTHR34390">
    <property type="entry name" value="UPF0442 PROTEIN YJJB-RELATED"/>
    <property type="match status" value="1"/>
</dbReference>
<feature type="transmembrane region" description="Helical" evidence="8">
    <location>
        <begin position="26"/>
        <end position="45"/>
    </location>
</feature>
<dbReference type="OrthoDB" id="9810047at2"/>
<dbReference type="GO" id="GO:0015744">
    <property type="term" value="P:succinate transport"/>
    <property type="evidence" value="ECO:0007669"/>
    <property type="project" value="TreeGrafter"/>
</dbReference>
<evidence type="ECO:0000256" key="3">
    <source>
        <dbReference type="ARBA" id="ARBA00022519"/>
    </source>
</evidence>